<dbReference type="GeneID" id="18246820"/>
<dbReference type="PANTHER" id="PTHR11774">
    <property type="entry name" value="GERANYLGERANYL TRANSFERASE TYPE BETA SUBUNIT"/>
    <property type="match status" value="1"/>
</dbReference>
<organism evidence="11">
    <name type="scientific">Candida tenuis (strain ATCC 10573 / BCRC 21748 / CBS 615 / JCM 9827 / NBRC 10315 / NRRL Y-1498 / VKM Y-70)</name>
    <name type="common">Yeast</name>
    <name type="synonym">Yamadazyma tenuis</name>
    <dbReference type="NCBI Taxonomy" id="590646"/>
    <lineage>
        <taxon>Eukaryota</taxon>
        <taxon>Fungi</taxon>
        <taxon>Dikarya</taxon>
        <taxon>Ascomycota</taxon>
        <taxon>Saccharomycotina</taxon>
        <taxon>Pichiomycetes</taxon>
        <taxon>Debaryomycetaceae</taxon>
        <taxon>Yamadazyma</taxon>
    </lineage>
</organism>
<dbReference type="InterPro" id="IPR008930">
    <property type="entry name" value="Terpenoid_cyclase/PrenylTrfase"/>
</dbReference>
<name>G3B0C5_CANTC</name>
<gene>
    <name evidence="9" type="ORF">CANTEDRAFT_113091</name>
</gene>
<keyword evidence="5" id="KW-0479">Metal-binding</keyword>
<evidence type="ECO:0000256" key="7">
    <source>
        <dbReference type="ARBA" id="ARBA00022833"/>
    </source>
</evidence>
<dbReference type="Gene3D" id="1.50.10.20">
    <property type="match status" value="1"/>
</dbReference>
<evidence type="ECO:0000313" key="9">
    <source>
        <dbReference type="EMBL" id="EGV65527.1"/>
    </source>
</evidence>
<keyword evidence="7" id="KW-0862">Zinc</keyword>
<dbReference type="Proteomes" id="UP000000707">
    <property type="component" value="Unassembled WGS sequence"/>
</dbReference>
<dbReference type="InterPro" id="IPR001330">
    <property type="entry name" value="Prenyltrans"/>
</dbReference>
<dbReference type="OrthoDB" id="24893at2759"/>
<evidence type="ECO:0000313" key="10">
    <source>
        <dbReference type="EMBL" id="EGV65528.1"/>
    </source>
</evidence>
<dbReference type="eggNOG" id="KOG0367">
    <property type="taxonomic scope" value="Eukaryota"/>
</dbReference>
<keyword evidence="6" id="KW-0677">Repeat</keyword>
<dbReference type="GO" id="GO:0046872">
    <property type="term" value="F:metal ion binding"/>
    <property type="evidence" value="ECO:0007669"/>
    <property type="project" value="UniProtKB-KW"/>
</dbReference>
<dbReference type="InterPro" id="IPR045089">
    <property type="entry name" value="PGGT1B-like"/>
</dbReference>
<feature type="domain" description="Prenyltransferase alpha-alpha toroid" evidence="8">
    <location>
        <begin position="4"/>
        <end position="337"/>
    </location>
</feature>
<evidence type="ECO:0000256" key="4">
    <source>
        <dbReference type="ARBA" id="ARBA00022679"/>
    </source>
</evidence>
<proteinExistence type="inferred from homology"/>
<comment type="cofactor">
    <cofactor evidence="1">
        <name>Zn(2+)</name>
        <dbReference type="ChEBI" id="CHEBI:29105"/>
    </cofactor>
</comment>
<keyword evidence="3" id="KW-0637">Prenyltransferase</keyword>
<dbReference type="HOGENOM" id="CLU_028946_2_1_1"/>
<dbReference type="EMBL" id="GL996514">
    <property type="protein sequence ID" value="EGV65528.1"/>
    <property type="molecule type" value="Genomic_DNA"/>
</dbReference>
<evidence type="ECO:0000259" key="8">
    <source>
        <dbReference type="Pfam" id="PF00432"/>
    </source>
</evidence>
<evidence type="ECO:0000256" key="6">
    <source>
        <dbReference type="ARBA" id="ARBA00022737"/>
    </source>
</evidence>
<evidence type="ECO:0000313" key="11">
    <source>
        <dbReference type="Proteomes" id="UP000000707"/>
    </source>
</evidence>
<evidence type="ECO:0000256" key="1">
    <source>
        <dbReference type="ARBA" id="ARBA00001947"/>
    </source>
</evidence>
<dbReference type="GO" id="GO:0004662">
    <property type="term" value="F:CAAX-protein geranylgeranyltransferase activity"/>
    <property type="evidence" value="ECO:0007669"/>
    <property type="project" value="TreeGrafter"/>
</dbReference>
<accession>G3B0C5</accession>
<dbReference type="AlphaFoldDB" id="G3B0C5"/>
<dbReference type="EMBL" id="GL996514">
    <property type="protein sequence ID" value="EGV65527.1"/>
    <property type="molecule type" value="Genomic_DNA"/>
</dbReference>
<sequence length="363" mass="40936">MNQLLIHKHVKYFTLCLNMLPSKHQDQDNNKLSLICFCLEGLELLNGLGFSDVERAQFSDFIYNSYYTGNGFRAVMNPSGVYDIATMSSTFFGLQSLLVLRDTINEKVDRHSIMKFVQSCQWKTGPDKGCFAPTLNIDGTPFGDSDLRLCYMAVAIRRILKYDQIPPQQRKYDIDVPALIQYVLQRVNVSGGFSCVQLSESHSGFTFCALAMLKLLDYNLPEADSHQTLNWIVHRQVNHPEVLPGELELRHEDFGGFNGRVNKLSDSCYSWWSLGSLEILNHLDLSNLSAAAQFLLLNQDHRIGGIAKEFDSSPDPYHTFLSICSLALIKDKVDFEGNTQLSGLDVLLTAPTSAVEFLDSLKW</sequence>
<keyword evidence="4 10" id="KW-0808">Transferase</keyword>
<keyword evidence="11" id="KW-1185">Reference proteome</keyword>
<dbReference type="STRING" id="590646.G3B0C5"/>
<evidence type="ECO:0000256" key="2">
    <source>
        <dbReference type="ARBA" id="ARBA00010497"/>
    </source>
</evidence>
<evidence type="ECO:0000256" key="3">
    <source>
        <dbReference type="ARBA" id="ARBA00022602"/>
    </source>
</evidence>
<dbReference type="Pfam" id="PF00432">
    <property type="entry name" value="Prenyltrans"/>
    <property type="match status" value="1"/>
</dbReference>
<dbReference type="GO" id="GO:0005953">
    <property type="term" value="C:CAAX-protein geranylgeranyltransferase complex"/>
    <property type="evidence" value="ECO:0007669"/>
    <property type="project" value="TreeGrafter"/>
</dbReference>
<comment type="similarity">
    <text evidence="2">Belongs to the protein prenyltransferase subunit beta family.</text>
</comment>
<evidence type="ECO:0000256" key="5">
    <source>
        <dbReference type="ARBA" id="ARBA00022723"/>
    </source>
</evidence>
<dbReference type="KEGG" id="cten:18246820"/>
<protein>
    <submittedName>
        <fullName evidence="10">Terpenoid cyclases/Protein prenyltransferase</fullName>
    </submittedName>
</protein>
<dbReference type="SUPFAM" id="SSF48239">
    <property type="entry name" value="Terpenoid cyclases/Protein prenyltransferases"/>
    <property type="match status" value="1"/>
</dbReference>
<dbReference type="PANTHER" id="PTHR11774:SF4">
    <property type="entry name" value="GERANYLGERANYL TRANSFERASE TYPE-1 SUBUNIT BETA"/>
    <property type="match status" value="1"/>
</dbReference>
<reference evidence="9 11" key="1">
    <citation type="journal article" date="2011" name="Proc. Natl. Acad. Sci. U.S.A.">
        <title>Comparative genomics of xylose-fermenting fungi for enhanced biofuel production.</title>
        <authorList>
            <person name="Wohlbach D.J."/>
            <person name="Kuo A."/>
            <person name="Sato T.K."/>
            <person name="Potts K.M."/>
            <person name="Salamov A.A."/>
            <person name="LaButti K.M."/>
            <person name="Sun H."/>
            <person name="Clum A."/>
            <person name="Pangilinan J.L."/>
            <person name="Lindquist E.A."/>
            <person name="Lucas S."/>
            <person name="Lapidus A."/>
            <person name="Jin M."/>
            <person name="Gunawan C."/>
            <person name="Balan V."/>
            <person name="Dale B.E."/>
            <person name="Jeffries T.W."/>
            <person name="Zinkel R."/>
            <person name="Barry K.W."/>
            <person name="Grigoriev I.V."/>
            <person name="Gasch A.P."/>
        </authorList>
    </citation>
    <scope>NUCLEOTIDE SEQUENCE [LARGE SCALE GENOMIC DNA]</scope>
    <source>
        <strain evidence="9">ATCC 10573</strain>
        <strain evidence="11">ATCC 10573 / BCRC 21748 / CBS 615 / JCM 9827 / NBRC 10315 / NRRL Y-1498 / VKM Y-70</strain>
    </source>
</reference>